<reference evidence="2 3" key="1">
    <citation type="submission" date="2020-07" db="EMBL/GenBank/DDBJ databases">
        <title>Sequencing the genomes of 1000 actinobacteria strains.</title>
        <authorList>
            <person name="Klenk H.-P."/>
        </authorList>
    </citation>
    <scope>NUCLEOTIDE SEQUENCE [LARGE SCALE GENOMIC DNA]</scope>
    <source>
        <strain evidence="2 3">DSM 45975</strain>
    </source>
</reference>
<dbReference type="RefSeq" id="WP_182544114.1">
    <property type="nucleotide sequence ID" value="NZ_JACGWZ010000002.1"/>
</dbReference>
<evidence type="ECO:0000313" key="2">
    <source>
        <dbReference type="EMBL" id="MBA8824938.1"/>
    </source>
</evidence>
<comment type="caution">
    <text evidence="2">The sequence shown here is derived from an EMBL/GenBank/DDBJ whole genome shotgun (WGS) entry which is preliminary data.</text>
</comment>
<feature type="region of interest" description="Disordered" evidence="1">
    <location>
        <begin position="133"/>
        <end position="164"/>
    </location>
</feature>
<dbReference type="Proteomes" id="UP000569329">
    <property type="component" value="Unassembled WGS sequence"/>
</dbReference>
<sequence>MSEIDGEPEMLQPCDEWRELIVAADAAGRWAARQLARRCSAWHLGRLGSVEIHVEPLDSPVAAWLHSTGQAVATEASTGVLIPCTITAADLDPAEDTASKARSLLVAHAYAVAYCSLLADEAGVAAEIRIVPDSMPQQPHPARTAHTSTTRSPLGNGGRPALQQ</sequence>
<name>A0A839E1W6_9PSEU</name>
<accession>A0A839E1W6</accession>
<evidence type="ECO:0000256" key="1">
    <source>
        <dbReference type="SAM" id="MobiDB-lite"/>
    </source>
</evidence>
<protein>
    <submittedName>
        <fullName evidence="2">Uncharacterized protein</fullName>
    </submittedName>
</protein>
<evidence type="ECO:0000313" key="3">
    <source>
        <dbReference type="Proteomes" id="UP000569329"/>
    </source>
</evidence>
<keyword evidence="3" id="KW-1185">Reference proteome</keyword>
<organism evidence="2 3">
    <name type="scientific">Halosaccharopolyspora lacisalsi</name>
    <dbReference type="NCBI Taxonomy" id="1000566"/>
    <lineage>
        <taxon>Bacteria</taxon>
        <taxon>Bacillati</taxon>
        <taxon>Actinomycetota</taxon>
        <taxon>Actinomycetes</taxon>
        <taxon>Pseudonocardiales</taxon>
        <taxon>Pseudonocardiaceae</taxon>
        <taxon>Halosaccharopolyspora</taxon>
    </lineage>
</organism>
<dbReference type="EMBL" id="JACGWZ010000002">
    <property type="protein sequence ID" value="MBA8824938.1"/>
    <property type="molecule type" value="Genomic_DNA"/>
</dbReference>
<dbReference type="AlphaFoldDB" id="A0A839E1W6"/>
<gene>
    <name evidence="2" type="ORF">FHX42_002285</name>
</gene>
<proteinExistence type="predicted"/>